<reference evidence="9 10" key="1">
    <citation type="submission" date="2016-03" db="EMBL/GenBank/DDBJ databases">
        <title>Complete genome sequence of Shewanella psychrophila WP2, a deep sea bacterium isolated from west Pacific sediment.</title>
        <authorList>
            <person name="Xu G."/>
            <person name="Jian H."/>
        </authorList>
    </citation>
    <scope>NUCLEOTIDE SEQUENCE [LARGE SCALE GENOMIC DNA]</scope>
    <source>
        <strain evidence="9 10">WP2</strain>
    </source>
</reference>
<keyword evidence="4" id="KW-0547">Nucleotide-binding</keyword>
<dbReference type="PROSITE" id="PS00211">
    <property type="entry name" value="ABC_TRANSPORTER_1"/>
    <property type="match status" value="1"/>
</dbReference>
<evidence type="ECO:0000256" key="1">
    <source>
        <dbReference type="ARBA" id="ARBA00004417"/>
    </source>
</evidence>
<dbReference type="STRING" id="225848.Sps_00422"/>
<keyword evidence="3" id="KW-1003">Cell membrane</keyword>
<dbReference type="Proteomes" id="UP000189545">
    <property type="component" value="Chromosome"/>
</dbReference>
<dbReference type="SUPFAM" id="SSF52540">
    <property type="entry name" value="P-loop containing nucleoside triphosphate hydrolases"/>
    <property type="match status" value="1"/>
</dbReference>
<dbReference type="InterPro" id="IPR003439">
    <property type="entry name" value="ABC_transporter-like_ATP-bd"/>
</dbReference>
<dbReference type="InterPro" id="IPR027417">
    <property type="entry name" value="P-loop_NTPase"/>
</dbReference>
<organism evidence="9 10">
    <name type="scientific">Shewanella psychrophila</name>
    <dbReference type="NCBI Taxonomy" id="225848"/>
    <lineage>
        <taxon>Bacteria</taxon>
        <taxon>Pseudomonadati</taxon>
        <taxon>Pseudomonadota</taxon>
        <taxon>Gammaproteobacteria</taxon>
        <taxon>Alteromonadales</taxon>
        <taxon>Shewanellaceae</taxon>
        <taxon>Shewanella</taxon>
    </lineage>
</organism>
<keyword evidence="5" id="KW-0067">ATP-binding</keyword>
<evidence type="ECO:0000256" key="4">
    <source>
        <dbReference type="ARBA" id="ARBA00022741"/>
    </source>
</evidence>
<dbReference type="InterPro" id="IPR017871">
    <property type="entry name" value="ABC_transporter-like_CS"/>
</dbReference>
<evidence type="ECO:0000313" key="10">
    <source>
        <dbReference type="Proteomes" id="UP000189545"/>
    </source>
</evidence>
<dbReference type="InterPro" id="IPR050086">
    <property type="entry name" value="MetN_ABC_transporter-like"/>
</dbReference>
<evidence type="ECO:0000313" key="9">
    <source>
        <dbReference type="EMBL" id="AQS35627.1"/>
    </source>
</evidence>
<dbReference type="KEGG" id="spsw:Sps_00422"/>
<keyword evidence="7" id="KW-0472">Membrane</keyword>
<sequence length="229" mass="25370">MITFENLTLKYADKLAIDRLSLTIEAGEKVAIIGTSGAGKSTLLAHLYLLLKDNAAYCSQKQGLVDSLSAYHNVYMGALARHHWVYNLVNLIAPFKKPLNEINELCRELALDFPISKKLSTLSGGQRQRVALARALYQEKSTFIGDEPFSALDPIMGKRLLDLVFARHETVIMVLHDKSSALSYFDRVIGLSQGQLKLDIPHEEINSSHIDELYSGSVSDLASDTLNHA</sequence>
<comment type="subcellular location">
    <subcellularLocation>
        <location evidence="1">Cell inner membrane</location>
        <topology evidence="1">Peripheral membrane protein</topology>
    </subcellularLocation>
</comment>
<evidence type="ECO:0000256" key="6">
    <source>
        <dbReference type="ARBA" id="ARBA00022967"/>
    </source>
</evidence>
<keyword evidence="9" id="KW-0378">Hydrolase</keyword>
<dbReference type="EC" id="3.6.3.28" evidence="9"/>
<name>A0A1S6HJC5_9GAMM</name>
<evidence type="ECO:0000259" key="8">
    <source>
        <dbReference type="PROSITE" id="PS50893"/>
    </source>
</evidence>
<dbReference type="Gene3D" id="3.40.50.300">
    <property type="entry name" value="P-loop containing nucleotide triphosphate hydrolases"/>
    <property type="match status" value="1"/>
</dbReference>
<proteinExistence type="predicted"/>
<dbReference type="GO" id="GO:0005886">
    <property type="term" value="C:plasma membrane"/>
    <property type="evidence" value="ECO:0007669"/>
    <property type="project" value="UniProtKB-SubCell"/>
</dbReference>
<feature type="domain" description="ABC transporter" evidence="8">
    <location>
        <begin position="2"/>
        <end position="218"/>
    </location>
</feature>
<dbReference type="PANTHER" id="PTHR43166:SF6">
    <property type="entry name" value="PHOSPHONATES IMPORT ATP-BINDING PROTEIN PHNC"/>
    <property type="match status" value="1"/>
</dbReference>
<gene>
    <name evidence="9" type="ORF">Sps_00422</name>
</gene>
<dbReference type="EMBL" id="CP014782">
    <property type="protein sequence ID" value="AQS35627.1"/>
    <property type="molecule type" value="Genomic_DNA"/>
</dbReference>
<dbReference type="AlphaFoldDB" id="A0A1S6HJC5"/>
<dbReference type="SMART" id="SM00382">
    <property type="entry name" value="AAA"/>
    <property type="match status" value="1"/>
</dbReference>
<dbReference type="InterPro" id="IPR003593">
    <property type="entry name" value="AAA+_ATPase"/>
</dbReference>
<dbReference type="Pfam" id="PF00005">
    <property type="entry name" value="ABC_tran"/>
    <property type="match status" value="1"/>
</dbReference>
<evidence type="ECO:0000256" key="2">
    <source>
        <dbReference type="ARBA" id="ARBA00022448"/>
    </source>
</evidence>
<protein>
    <submittedName>
        <fullName evidence="9">ABC-type phosphate/phosphonate transport system, ATPase component</fullName>
        <ecNumber evidence="9">3.6.3.28</ecNumber>
    </submittedName>
</protein>
<evidence type="ECO:0000256" key="7">
    <source>
        <dbReference type="ARBA" id="ARBA00023136"/>
    </source>
</evidence>
<dbReference type="PROSITE" id="PS50893">
    <property type="entry name" value="ABC_TRANSPORTER_2"/>
    <property type="match status" value="1"/>
</dbReference>
<dbReference type="GO" id="GO:0005524">
    <property type="term" value="F:ATP binding"/>
    <property type="evidence" value="ECO:0007669"/>
    <property type="project" value="UniProtKB-KW"/>
</dbReference>
<keyword evidence="2" id="KW-0813">Transport</keyword>
<accession>A0A1S6HJC5</accession>
<dbReference type="GO" id="GO:0016887">
    <property type="term" value="F:ATP hydrolysis activity"/>
    <property type="evidence" value="ECO:0007669"/>
    <property type="project" value="InterPro"/>
</dbReference>
<evidence type="ECO:0000256" key="5">
    <source>
        <dbReference type="ARBA" id="ARBA00022840"/>
    </source>
</evidence>
<evidence type="ECO:0000256" key="3">
    <source>
        <dbReference type="ARBA" id="ARBA00022475"/>
    </source>
</evidence>
<dbReference type="PANTHER" id="PTHR43166">
    <property type="entry name" value="AMINO ACID IMPORT ATP-BINDING PROTEIN"/>
    <property type="match status" value="1"/>
</dbReference>
<dbReference type="RefSeq" id="WP_077750957.1">
    <property type="nucleotide sequence ID" value="NZ_CP014782.1"/>
</dbReference>
<keyword evidence="6" id="KW-1278">Translocase</keyword>
<keyword evidence="10" id="KW-1185">Reference proteome</keyword>
<dbReference type="OrthoDB" id="5292475at2"/>